<dbReference type="SUPFAM" id="SSF47113">
    <property type="entry name" value="Histone-fold"/>
    <property type="match status" value="1"/>
</dbReference>
<dbReference type="GO" id="GO:0005669">
    <property type="term" value="C:transcription factor TFIID complex"/>
    <property type="evidence" value="ECO:0007669"/>
    <property type="project" value="InterPro"/>
</dbReference>
<dbReference type="VEuPathDB" id="MicrosporidiaDB:NBO_10g0089"/>
<dbReference type="AlphaFoldDB" id="R0MAV1"/>
<accession>R0MAV1</accession>
<proteinExistence type="predicted"/>
<organism evidence="3 4">
    <name type="scientific">Nosema bombycis (strain CQ1 / CVCC 102059)</name>
    <name type="common">Microsporidian parasite</name>
    <name type="synonym">Pebrine of silkworm</name>
    <dbReference type="NCBI Taxonomy" id="578461"/>
    <lineage>
        <taxon>Eukaryota</taxon>
        <taxon>Fungi</taxon>
        <taxon>Fungi incertae sedis</taxon>
        <taxon>Microsporidia</taxon>
        <taxon>Nosematidae</taxon>
        <taxon>Nosema</taxon>
    </lineage>
</organism>
<dbReference type="OrthoDB" id="2196371at2759"/>
<evidence type="ECO:0000256" key="1">
    <source>
        <dbReference type="SAM" id="MobiDB-lite"/>
    </source>
</evidence>
<feature type="compositionally biased region" description="Low complexity" evidence="1">
    <location>
        <begin position="313"/>
        <end position="323"/>
    </location>
</feature>
<feature type="domain" description="Transcription initiation factor TFIID subunit 12" evidence="2">
    <location>
        <begin position="413"/>
        <end position="477"/>
    </location>
</feature>
<evidence type="ECO:0000313" key="3">
    <source>
        <dbReference type="EMBL" id="EOB15099.1"/>
    </source>
</evidence>
<gene>
    <name evidence="3" type="ORF">NBO_10g0089</name>
</gene>
<dbReference type="InterPro" id="IPR009072">
    <property type="entry name" value="Histone-fold"/>
</dbReference>
<feature type="compositionally biased region" description="Low complexity" evidence="1">
    <location>
        <begin position="244"/>
        <end position="286"/>
    </location>
</feature>
<dbReference type="EMBL" id="KB908918">
    <property type="protein sequence ID" value="EOB15099.1"/>
    <property type="molecule type" value="Genomic_DNA"/>
</dbReference>
<name>R0MAV1_NOSB1</name>
<sequence>MSTLEEEASKVRDRFNFLVKQYKKYEKKKISGSEAFIVEREEIKKMLSLFFKEYGGFIRTRKNSFGTFDYDSYLLHLRKEEGHYTKPNPVVDNYGELYSQDRERQFAPQDDFIRSNRIEYKRPYPLDYPMRHHHTEFVSGYYKNKSNFNNSPNLPMSPNLISSNPTPFNSTQKSNFYEQYVNKKVTVYDFIRNEKTQAPQEKTLYRSPVQKSVITQQLHPQVNNIFNNNPPFIKPSTGKYTNTNLFSTTNLNNNSNSYSNSNNSYGNSNSYSNNNSYTTNSYSNFNQPTYPNNPIPSNTPIYSNSQFPPPPSSSSSSSTQFSPDFRSFRPPQFGNTPLWKNQFAQMDTAKLQGRVIPHQNFIRSNTYNTIKKPQKKVINESKKVKIEEQPLNQSLSQSINIPSSSTSEDYQKYFLEDLLKETGSDFKMSQNVSDFLYEFCDNFFEHLLLMSCALTSNGKKKSVCVKDVKMILKMEFGIQMPEESSK</sequence>
<feature type="region of interest" description="Disordered" evidence="1">
    <location>
        <begin position="244"/>
        <end position="327"/>
    </location>
</feature>
<protein>
    <recommendedName>
        <fullName evidence="2">Transcription initiation factor TFIID subunit 12 domain-containing protein</fullName>
    </recommendedName>
</protein>
<dbReference type="STRING" id="578461.R0MAV1"/>
<evidence type="ECO:0000259" key="2">
    <source>
        <dbReference type="Pfam" id="PF03847"/>
    </source>
</evidence>
<dbReference type="HOGENOM" id="CLU_565100_0_0_1"/>
<feature type="compositionally biased region" description="Polar residues" evidence="1">
    <location>
        <begin position="287"/>
        <end position="302"/>
    </location>
</feature>
<dbReference type="Proteomes" id="UP000016927">
    <property type="component" value="Unassembled WGS sequence"/>
</dbReference>
<dbReference type="GO" id="GO:0046982">
    <property type="term" value="F:protein heterodimerization activity"/>
    <property type="evidence" value="ECO:0007669"/>
    <property type="project" value="InterPro"/>
</dbReference>
<dbReference type="Pfam" id="PF03847">
    <property type="entry name" value="TFIID_20kDa"/>
    <property type="match status" value="1"/>
</dbReference>
<dbReference type="Gene3D" id="1.10.20.10">
    <property type="entry name" value="Histone, subunit A"/>
    <property type="match status" value="1"/>
</dbReference>
<keyword evidence="4" id="KW-1185">Reference proteome</keyword>
<evidence type="ECO:0000313" key="4">
    <source>
        <dbReference type="Proteomes" id="UP000016927"/>
    </source>
</evidence>
<dbReference type="GO" id="GO:0006352">
    <property type="term" value="P:DNA-templated transcription initiation"/>
    <property type="evidence" value="ECO:0007669"/>
    <property type="project" value="InterPro"/>
</dbReference>
<reference evidence="3 4" key="1">
    <citation type="journal article" date="2013" name="BMC Genomics">
        <title>Comparative genomics of parasitic silkworm microsporidia reveal an association between genome expansion and host adaptation.</title>
        <authorList>
            <person name="Pan G."/>
            <person name="Xu J."/>
            <person name="Li T."/>
            <person name="Xia Q."/>
            <person name="Liu S.L."/>
            <person name="Zhang G."/>
            <person name="Li S."/>
            <person name="Li C."/>
            <person name="Liu H."/>
            <person name="Yang L."/>
            <person name="Liu T."/>
            <person name="Zhang X."/>
            <person name="Wu Z."/>
            <person name="Fan W."/>
            <person name="Dang X."/>
            <person name="Xiang H."/>
            <person name="Tao M."/>
            <person name="Li Y."/>
            <person name="Hu J."/>
            <person name="Li Z."/>
            <person name="Lin L."/>
            <person name="Luo J."/>
            <person name="Geng L."/>
            <person name="Wang L."/>
            <person name="Long M."/>
            <person name="Wan Y."/>
            <person name="He N."/>
            <person name="Zhang Z."/>
            <person name="Lu C."/>
            <person name="Keeling P.J."/>
            <person name="Wang J."/>
            <person name="Xiang Z."/>
            <person name="Zhou Z."/>
        </authorList>
    </citation>
    <scope>NUCLEOTIDE SEQUENCE [LARGE SCALE GENOMIC DNA]</scope>
    <source>
        <strain evidence="4">CQ1 / CVCC 102059</strain>
    </source>
</reference>
<dbReference type="InterPro" id="IPR003228">
    <property type="entry name" value="TFIID_TAF12_dom"/>
</dbReference>